<name>A0A0F7L9D1_9VIRU</name>
<feature type="compositionally biased region" description="Basic residues" evidence="1">
    <location>
        <begin position="1"/>
        <end position="12"/>
    </location>
</feature>
<protein>
    <submittedName>
        <fullName evidence="2">Uncharacterized protein</fullName>
    </submittedName>
</protein>
<reference evidence="2" key="2">
    <citation type="submission" date="2015-03" db="EMBL/GenBank/DDBJ databases">
        <authorList>
            <person name="Chow C.-E.T."/>
            <person name="Winget D.M."/>
            <person name="White R.A.III."/>
            <person name="Hallam S.J."/>
            <person name="Suttle C.A."/>
        </authorList>
    </citation>
    <scope>NUCLEOTIDE SEQUENCE</scope>
    <source>
        <strain evidence="2">Oxic1_5</strain>
    </source>
</reference>
<dbReference type="EMBL" id="KR029600">
    <property type="protein sequence ID" value="AKH47982.1"/>
    <property type="molecule type" value="Genomic_DNA"/>
</dbReference>
<feature type="region of interest" description="Disordered" evidence="1">
    <location>
        <begin position="1"/>
        <end position="27"/>
    </location>
</feature>
<reference evidence="2" key="1">
    <citation type="journal article" date="2015" name="Front. Microbiol.">
        <title>Combining genomic sequencing methods to explore viral diversity and reveal potential virus-host interactions.</title>
        <authorList>
            <person name="Chow C.E."/>
            <person name="Winget D.M."/>
            <person name="White R.A.III."/>
            <person name="Hallam S.J."/>
            <person name="Suttle C.A."/>
        </authorList>
    </citation>
    <scope>NUCLEOTIDE SEQUENCE</scope>
    <source>
        <strain evidence="2">Oxic1_5</strain>
    </source>
</reference>
<evidence type="ECO:0000313" key="2">
    <source>
        <dbReference type="EMBL" id="AKH47982.1"/>
    </source>
</evidence>
<proteinExistence type="predicted"/>
<accession>A0A0F7L9D1</accession>
<sequence length="70" mass="8280">MSIERHHRKPKSRGGSNHPSNISRVERRKHLAFHTLFTKNGHPMSVHEIAVELNRVWIDPEWTLIPKPKR</sequence>
<feature type="compositionally biased region" description="Polar residues" evidence="1">
    <location>
        <begin position="14"/>
        <end position="23"/>
    </location>
</feature>
<organism evidence="2">
    <name type="scientific">uncultured marine virus</name>
    <dbReference type="NCBI Taxonomy" id="186617"/>
    <lineage>
        <taxon>Viruses</taxon>
        <taxon>environmental samples</taxon>
    </lineage>
</organism>
<evidence type="ECO:0000256" key="1">
    <source>
        <dbReference type="SAM" id="MobiDB-lite"/>
    </source>
</evidence>